<protein>
    <submittedName>
        <fullName evidence="1">Uncharacterized protein</fullName>
    </submittedName>
</protein>
<reference evidence="1" key="2">
    <citation type="journal article" date="2020" name="Nat. Commun.">
        <title>Large-scale genome sequencing of mycorrhizal fungi provides insights into the early evolution of symbiotic traits.</title>
        <authorList>
            <person name="Miyauchi S."/>
            <person name="Kiss E."/>
            <person name="Kuo A."/>
            <person name="Drula E."/>
            <person name="Kohler A."/>
            <person name="Sanchez-Garcia M."/>
            <person name="Morin E."/>
            <person name="Andreopoulos B."/>
            <person name="Barry K.W."/>
            <person name="Bonito G."/>
            <person name="Buee M."/>
            <person name="Carver A."/>
            <person name="Chen C."/>
            <person name="Cichocki N."/>
            <person name="Clum A."/>
            <person name="Culley D."/>
            <person name="Crous P.W."/>
            <person name="Fauchery L."/>
            <person name="Girlanda M."/>
            <person name="Hayes R.D."/>
            <person name="Keri Z."/>
            <person name="LaButti K."/>
            <person name="Lipzen A."/>
            <person name="Lombard V."/>
            <person name="Magnuson J."/>
            <person name="Maillard F."/>
            <person name="Murat C."/>
            <person name="Nolan M."/>
            <person name="Ohm R.A."/>
            <person name="Pangilinan J."/>
            <person name="Pereira M.F."/>
            <person name="Perotto S."/>
            <person name="Peter M."/>
            <person name="Pfister S."/>
            <person name="Riley R."/>
            <person name="Sitrit Y."/>
            <person name="Stielow J.B."/>
            <person name="Szollosi G."/>
            <person name="Zifcakova L."/>
            <person name="Stursova M."/>
            <person name="Spatafora J.W."/>
            <person name="Tedersoo L."/>
            <person name="Vaario L.M."/>
            <person name="Yamada A."/>
            <person name="Yan M."/>
            <person name="Wang P."/>
            <person name="Xu J."/>
            <person name="Bruns T."/>
            <person name="Baldrian P."/>
            <person name="Vilgalys R."/>
            <person name="Dunand C."/>
            <person name="Henrissat B."/>
            <person name="Grigoriev I.V."/>
            <person name="Hibbett D."/>
            <person name="Nagy L.G."/>
            <person name="Martin F.M."/>
        </authorList>
    </citation>
    <scope>NUCLEOTIDE SEQUENCE</scope>
    <source>
        <strain evidence="1">P2</strain>
    </source>
</reference>
<organism evidence="1 2">
    <name type="scientific">Thelephora ganbajun</name>
    <name type="common">Ganba fungus</name>
    <dbReference type="NCBI Taxonomy" id="370292"/>
    <lineage>
        <taxon>Eukaryota</taxon>
        <taxon>Fungi</taxon>
        <taxon>Dikarya</taxon>
        <taxon>Basidiomycota</taxon>
        <taxon>Agaricomycotina</taxon>
        <taxon>Agaricomycetes</taxon>
        <taxon>Thelephorales</taxon>
        <taxon>Thelephoraceae</taxon>
        <taxon>Thelephora</taxon>
    </lineage>
</organism>
<gene>
    <name evidence="1" type="ORF">BDM02DRAFT_3184786</name>
</gene>
<evidence type="ECO:0000313" key="1">
    <source>
        <dbReference type="EMBL" id="KAF9651060.1"/>
    </source>
</evidence>
<proteinExistence type="predicted"/>
<keyword evidence="2" id="KW-1185">Reference proteome</keyword>
<accession>A0ACB6ZNS3</accession>
<reference evidence="1" key="1">
    <citation type="submission" date="2019-10" db="EMBL/GenBank/DDBJ databases">
        <authorList>
            <consortium name="DOE Joint Genome Institute"/>
            <person name="Kuo A."/>
            <person name="Miyauchi S."/>
            <person name="Kiss E."/>
            <person name="Drula E."/>
            <person name="Kohler A."/>
            <person name="Sanchez-Garcia M."/>
            <person name="Andreopoulos B."/>
            <person name="Barry K.W."/>
            <person name="Bonito G."/>
            <person name="Buee M."/>
            <person name="Carver A."/>
            <person name="Chen C."/>
            <person name="Cichocki N."/>
            <person name="Clum A."/>
            <person name="Culley D."/>
            <person name="Crous P.W."/>
            <person name="Fauchery L."/>
            <person name="Girlanda M."/>
            <person name="Hayes R."/>
            <person name="Keri Z."/>
            <person name="Labutti K."/>
            <person name="Lipzen A."/>
            <person name="Lombard V."/>
            <person name="Magnuson J."/>
            <person name="Maillard F."/>
            <person name="Morin E."/>
            <person name="Murat C."/>
            <person name="Nolan M."/>
            <person name="Ohm R."/>
            <person name="Pangilinan J."/>
            <person name="Pereira M."/>
            <person name="Perotto S."/>
            <person name="Peter M."/>
            <person name="Riley R."/>
            <person name="Sitrit Y."/>
            <person name="Stielow B."/>
            <person name="Szollosi G."/>
            <person name="Zifcakova L."/>
            <person name="Stursova M."/>
            <person name="Spatafora J.W."/>
            <person name="Tedersoo L."/>
            <person name="Vaario L.-M."/>
            <person name="Yamada A."/>
            <person name="Yan M."/>
            <person name="Wang P."/>
            <person name="Xu J."/>
            <person name="Bruns T."/>
            <person name="Baldrian P."/>
            <person name="Vilgalys R."/>
            <person name="Henrissat B."/>
            <person name="Grigoriev I.V."/>
            <person name="Hibbett D."/>
            <person name="Nagy L.G."/>
            <person name="Martin F.M."/>
        </authorList>
    </citation>
    <scope>NUCLEOTIDE SEQUENCE</scope>
    <source>
        <strain evidence="1">P2</strain>
    </source>
</reference>
<name>A0ACB6ZNS3_THEGA</name>
<dbReference type="EMBL" id="MU117978">
    <property type="protein sequence ID" value="KAF9651060.1"/>
    <property type="molecule type" value="Genomic_DNA"/>
</dbReference>
<comment type="caution">
    <text evidence="1">The sequence shown here is derived from an EMBL/GenBank/DDBJ whole genome shotgun (WGS) entry which is preliminary data.</text>
</comment>
<sequence>MFSFTRPGSDPGWFIGIDDSAFYSTFTDFSTAYRTGSVLDNSQDTDFCAINDHWPAFAFAHDLGEVTSKTKPIVISVGHARDPVLEYIIDNDVIQHRSPYFLTHYTSIMHVIRAFPSEHPDAPEKATACDAQVKQDTGAISSGYVGLVGLNGNGHNVDGILMFMKAEVPSNGNINTVDVIFPAWPISLYTNPAIGKYLLLPHYQYQAAGLYSNEWALHDMGAHYSSAIGHNDGLDERVPVEESGNNLIATLSYTRKTEDTSLIKQYSGLLDWWTRLAVLFVANTSQGPLENQTNLAIGVVIRIQATAESFRILGDEQKVNNYSLGLTYNPLGEKLTGITISS</sequence>
<evidence type="ECO:0000313" key="2">
    <source>
        <dbReference type="Proteomes" id="UP000886501"/>
    </source>
</evidence>
<dbReference type="Proteomes" id="UP000886501">
    <property type="component" value="Unassembled WGS sequence"/>
</dbReference>